<dbReference type="CDD" id="cd00075">
    <property type="entry name" value="HATPase"/>
    <property type="match status" value="1"/>
</dbReference>
<dbReference type="Gene3D" id="3.30.565.10">
    <property type="entry name" value="Histidine kinase-like ATPase, C-terminal domain"/>
    <property type="match status" value="1"/>
</dbReference>
<dbReference type="InterPro" id="IPR003018">
    <property type="entry name" value="GAF"/>
</dbReference>
<dbReference type="InterPro" id="IPR004358">
    <property type="entry name" value="Sig_transdc_His_kin-like_C"/>
</dbReference>
<dbReference type="EC" id="2.7.13.3" evidence="2"/>
<sequence>MRNGTQTPAETTTGAVFGFDRGGRLRSWNGIATDVAGYDESAIDGLPFGDLFESDATSPTDLPAGPVELTLRTADGDARSVTFEVHRLGGEGPAVTLIGTDDERGDHRVRVLREMYEIVADRGRSFEQQVEALLALGRAELDVAYGTLSRIEGEEYLFEVVDADEGDDAIEAGDVVPLSATNCEVAASTEETIVLGDVARDAPEETDRAGYRDWGISCYIGAPVFVDDGVYGTFCFYDTTPRNGQFSDWEVTLVDLMCRWVSYELQRERANERLERQNDRLERFASIVSHDLRNPLNVADGSVELAREDGELEHLDRAAAALDRMDALIDDLLTLARAGEAIGETEAIDLAALCRECWGDLSTVDADLVDATERTIRADRTRVRQLLENLFRNAMEHGRPGGESVTVTVGDLEDGFYVADDGVGIPEADREIVFERGYSTNAEGTGYGLDIVAEIVEAHGWDVTLTESDGGGARFEITGVEFA</sequence>
<dbReference type="InterPro" id="IPR050736">
    <property type="entry name" value="Sensor_HK_Regulatory"/>
</dbReference>
<dbReference type="GO" id="GO:0004673">
    <property type="term" value="F:protein histidine kinase activity"/>
    <property type="evidence" value="ECO:0007669"/>
    <property type="project" value="UniProtKB-EC"/>
</dbReference>
<dbReference type="EMBL" id="JBHUDH010000139">
    <property type="protein sequence ID" value="MFD1527006.1"/>
    <property type="molecule type" value="Genomic_DNA"/>
</dbReference>
<keyword evidence="9" id="KW-1185">Reference proteome</keyword>
<dbReference type="CDD" id="cd00082">
    <property type="entry name" value="HisKA"/>
    <property type="match status" value="1"/>
</dbReference>
<dbReference type="RefSeq" id="WP_379818759.1">
    <property type="nucleotide sequence ID" value="NZ_JBHUDH010000139.1"/>
</dbReference>
<feature type="domain" description="Histidine kinase" evidence="7">
    <location>
        <begin position="287"/>
        <end position="478"/>
    </location>
</feature>
<dbReference type="SMART" id="SM00388">
    <property type="entry name" value="HisKA"/>
    <property type="match status" value="1"/>
</dbReference>
<dbReference type="InterPro" id="IPR003594">
    <property type="entry name" value="HATPase_dom"/>
</dbReference>
<dbReference type="SUPFAM" id="SSF55874">
    <property type="entry name" value="ATPase domain of HSP90 chaperone/DNA topoisomerase II/histidine kinase"/>
    <property type="match status" value="1"/>
</dbReference>
<dbReference type="GO" id="GO:0000160">
    <property type="term" value="P:phosphorelay signal transduction system"/>
    <property type="evidence" value="ECO:0007669"/>
    <property type="project" value="UniProtKB-KW"/>
</dbReference>
<protein>
    <recommendedName>
        <fullName evidence="2">histidine kinase</fullName>
        <ecNumber evidence="2">2.7.13.3</ecNumber>
    </recommendedName>
</protein>
<evidence type="ECO:0000256" key="4">
    <source>
        <dbReference type="ARBA" id="ARBA00022679"/>
    </source>
</evidence>
<dbReference type="SUPFAM" id="SSF55781">
    <property type="entry name" value="GAF domain-like"/>
    <property type="match status" value="1"/>
</dbReference>
<dbReference type="Gene3D" id="3.30.450.40">
    <property type="match status" value="1"/>
</dbReference>
<proteinExistence type="predicted"/>
<dbReference type="InterPro" id="IPR036097">
    <property type="entry name" value="HisK_dim/P_sf"/>
</dbReference>
<evidence type="ECO:0000256" key="2">
    <source>
        <dbReference type="ARBA" id="ARBA00012438"/>
    </source>
</evidence>
<dbReference type="InterPro" id="IPR029016">
    <property type="entry name" value="GAF-like_dom_sf"/>
</dbReference>
<evidence type="ECO:0000256" key="1">
    <source>
        <dbReference type="ARBA" id="ARBA00000085"/>
    </source>
</evidence>
<dbReference type="Proteomes" id="UP001597111">
    <property type="component" value="Unassembled WGS sequence"/>
</dbReference>
<dbReference type="PANTHER" id="PTHR43711:SF1">
    <property type="entry name" value="HISTIDINE KINASE 1"/>
    <property type="match status" value="1"/>
</dbReference>
<reference evidence="8 9" key="1">
    <citation type="journal article" date="2019" name="Int. J. Syst. Evol. Microbiol.">
        <title>The Global Catalogue of Microorganisms (GCM) 10K type strain sequencing project: providing services to taxonomists for standard genome sequencing and annotation.</title>
        <authorList>
            <consortium name="The Broad Institute Genomics Platform"/>
            <consortium name="The Broad Institute Genome Sequencing Center for Infectious Disease"/>
            <person name="Wu L."/>
            <person name="Ma J."/>
        </authorList>
    </citation>
    <scope>NUCLEOTIDE SEQUENCE [LARGE SCALE GENOMIC DNA]</scope>
    <source>
        <strain evidence="8 9">CGMCC 1.12285</strain>
    </source>
</reference>
<dbReference type="AlphaFoldDB" id="A0ABD6B8R3"/>
<name>A0ABD6B8R3_9EURY</name>
<dbReference type="PROSITE" id="PS50109">
    <property type="entry name" value="HIS_KIN"/>
    <property type="match status" value="1"/>
</dbReference>
<dbReference type="InterPro" id="IPR035965">
    <property type="entry name" value="PAS-like_dom_sf"/>
</dbReference>
<dbReference type="SUPFAM" id="SSF55785">
    <property type="entry name" value="PYP-like sensor domain (PAS domain)"/>
    <property type="match status" value="1"/>
</dbReference>
<dbReference type="InterPro" id="IPR005467">
    <property type="entry name" value="His_kinase_dom"/>
</dbReference>
<evidence type="ECO:0000256" key="3">
    <source>
        <dbReference type="ARBA" id="ARBA00022553"/>
    </source>
</evidence>
<dbReference type="InterPro" id="IPR003661">
    <property type="entry name" value="HisK_dim/P_dom"/>
</dbReference>
<dbReference type="SMART" id="SM00065">
    <property type="entry name" value="GAF"/>
    <property type="match status" value="1"/>
</dbReference>
<evidence type="ECO:0000256" key="5">
    <source>
        <dbReference type="ARBA" id="ARBA00022777"/>
    </source>
</evidence>
<dbReference type="Pfam" id="PF01590">
    <property type="entry name" value="GAF"/>
    <property type="match status" value="1"/>
</dbReference>
<dbReference type="InterPro" id="IPR036890">
    <property type="entry name" value="HATPase_C_sf"/>
</dbReference>
<evidence type="ECO:0000313" key="9">
    <source>
        <dbReference type="Proteomes" id="UP001597111"/>
    </source>
</evidence>
<dbReference type="Pfam" id="PF02518">
    <property type="entry name" value="HATPase_c"/>
    <property type="match status" value="1"/>
</dbReference>
<evidence type="ECO:0000313" key="8">
    <source>
        <dbReference type="EMBL" id="MFD1527006.1"/>
    </source>
</evidence>
<comment type="catalytic activity">
    <reaction evidence="1">
        <text>ATP + protein L-histidine = ADP + protein N-phospho-L-histidine.</text>
        <dbReference type="EC" id="2.7.13.3"/>
    </reaction>
</comment>
<dbReference type="SMART" id="SM00387">
    <property type="entry name" value="HATPase_c"/>
    <property type="match status" value="1"/>
</dbReference>
<keyword evidence="3" id="KW-0597">Phosphoprotein</keyword>
<keyword evidence="6" id="KW-0902">Two-component regulatory system</keyword>
<keyword evidence="4" id="KW-0808">Transferase</keyword>
<dbReference type="Gene3D" id="1.10.287.130">
    <property type="match status" value="1"/>
</dbReference>
<organism evidence="8 9">
    <name type="scientific">Halolamina salina</name>
    <dbReference type="NCBI Taxonomy" id="1220023"/>
    <lineage>
        <taxon>Archaea</taxon>
        <taxon>Methanobacteriati</taxon>
        <taxon>Methanobacteriota</taxon>
        <taxon>Stenosarchaea group</taxon>
        <taxon>Halobacteria</taxon>
        <taxon>Halobacteriales</taxon>
        <taxon>Haloferacaceae</taxon>
    </lineage>
</organism>
<comment type="caution">
    <text evidence="8">The sequence shown here is derived from an EMBL/GenBank/DDBJ whole genome shotgun (WGS) entry which is preliminary data.</text>
</comment>
<gene>
    <name evidence="8" type="ORF">ACFR9S_11990</name>
</gene>
<evidence type="ECO:0000259" key="7">
    <source>
        <dbReference type="PROSITE" id="PS50109"/>
    </source>
</evidence>
<dbReference type="PRINTS" id="PR00344">
    <property type="entry name" value="BCTRLSENSOR"/>
</dbReference>
<dbReference type="SUPFAM" id="SSF47384">
    <property type="entry name" value="Homodimeric domain of signal transducing histidine kinase"/>
    <property type="match status" value="1"/>
</dbReference>
<dbReference type="Pfam" id="PF00512">
    <property type="entry name" value="HisKA"/>
    <property type="match status" value="1"/>
</dbReference>
<dbReference type="PANTHER" id="PTHR43711">
    <property type="entry name" value="TWO-COMPONENT HISTIDINE KINASE"/>
    <property type="match status" value="1"/>
</dbReference>
<keyword evidence="5 8" id="KW-0418">Kinase</keyword>
<accession>A0ABD6B8R3</accession>
<evidence type="ECO:0000256" key="6">
    <source>
        <dbReference type="ARBA" id="ARBA00023012"/>
    </source>
</evidence>